<dbReference type="AlphaFoldDB" id="A0A5J4WP71"/>
<accession>A0A5J4WP71</accession>
<proteinExistence type="predicted"/>
<protein>
    <submittedName>
        <fullName evidence="1">Uncharacterized protein</fullName>
    </submittedName>
</protein>
<reference evidence="1 2" key="1">
    <citation type="submission" date="2019-03" db="EMBL/GenBank/DDBJ databases">
        <title>Single cell metagenomics reveals metabolic interactions within the superorganism composed of flagellate Streblomastix strix and complex community of Bacteroidetes bacteria on its surface.</title>
        <authorList>
            <person name="Treitli S.C."/>
            <person name="Kolisko M."/>
            <person name="Husnik F."/>
            <person name="Keeling P."/>
            <person name="Hampl V."/>
        </authorList>
    </citation>
    <scope>NUCLEOTIDE SEQUENCE [LARGE SCALE GENOMIC DNA]</scope>
    <source>
        <strain evidence="1">ST1C</strain>
    </source>
</reference>
<sequence length="27" mass="3064">MNGPKTISKVQSHQCSMEAPRIFWMGV</sequence>
<gene>
    <name evidence="1" type="ORF">EZS28_008082</name>
</gene>
<feature type="non-terminal residue" evidence="1">
    <location>
        <position position="27"/>
    </location>
</feature>
<dbReference type="EMBL" id="SNRW01001438">
    <property type="protein sequence ID" value="KAA6396386.1"/>
    <property type="molecule type" value="Genomic_DNA"/>
</dbReference>
<evidence type="ECO:0000313" key="2">
    <source>
        <dbReference type="Proteomes" id="UP000324800"/>
    </source>
</evidence>
<evidence type="ECO:0000313" key="1">
    <source>
        <dbReference type="EMBL" id="KAA6396386.1"/>
    </source>
</evidence>
<name>A0A5J4WP71_9EUKA</name>
<organism evidence="1 2">
    <name type="scientific">Streblomastix strix</name>
    <dbReference type="NCBI Taxonomy" id="222440"/>
    <lineage>
        <taxon>Eukaryota</taxon>
        <taxon>Metamonada</taxon>
        <taxon>Preaxostyla</taxon>
        <taxon>Oxymonadida</taxon>
        <taxon>Streblomastigidae</taxon>
        <taxon>Streblomastix</taxon>
    </lineage>
</organism>
<dbReference type="Proteomes" id="UP000324800">
    <property type="component" value="Unassembled WGS sequence"/>
</dbReference>
<comment type="caution">
    <text evidence="1">The sequence shown here is derived from an EMBL/GenBank/DDBJ whole genome shotgun (WGS) entry which is preliminary data.</text>
</comment>